<dbReference type="EMBL" id="BMAO01035346">
    <property type="protein sequence ID" value="GFR03071.1"/>
    <property type="molecule type" value="Genomic_DNA"/>
</dbReference>
<name>A0A8X6L9X7_TRICU</name>
<comment type="caution">
    <text evidence="1">The sequence shown here is derived from an EMBL/GenBank/DDBJ whole genome shotgun (WGS) entry which is preliminary data.</text>
</comment>
<dbReference type="AlphaFoldDB" id="A0A8X6L9X7"/>
<dbReference type="Proteomes" id="UP000887116">
    <property type="component" value="Unassembled WGS sequence"/>
</dbReference>
<evidence type="ECO:0000313" key="1">
    <source>
        <dbReference type="EMBL" id="GFR03071.1"/>
    </source>
</evidence>
<protein>
    <submittedName>
        <fullName evidence="1">Uncharacterized protein</fullName>
    </submittedName>
</protein>
<keyword evidence="2" id="KW-1185">Reference proteome</keyword>
<sequence length="93" mass="10732">MSRYLAITKKSFQVQFIVAAPKHPEIASEFAARPVAQNFYNFPLESLVRITANIMIRFLHTEKILKEQNAESLALAYIKSFENSAKRCNNEFH</sequence>
<evidence type="ECO:0000313" key="2">
    <source>
        <dbReference type="Proteomes" id="UP000887116"/>
    </source>
</evidence>
<proteinExistence type="predicted"/>
<organism evidence="1 2">
    <name type="scientific">Trichonephila clavata</name>
    <name type="common">Joro spider</name>
    <name type="synonym">Nephila clavata</name>
    <dbReference type="NCBI Taxonomy" id="2740835"/>
    <lineage>
        <taxon>Eukaryota</taxon>
        <taxon>Metazoa</taxon>
        <taxon>Ecdysozoa</taxon>
        <taxon>Arthropoda</taxon>
        <taxon>Chelicerata</taxon>
        <taxon>Arachnida</taxon>
        <taxon>Araneae</taxon>
        <taxon>Araneomorphae</taxon>
        <taxon>Entelegynae</taxon>
        <taxon>Araneoidea</taxon>
        <taxon>Nephilidae</taxon>
        <taxon>Trichonephila</taxon>
    </lineage>
</organism>
<dbReference type="OrthoDB" id="6429372at2759"/>
<gene>
    <name evidence="1" type="ORF">TNCT_549041</name>
</gene>
<accession>A0A8X6L9X7</accession>
<reference evidence="1" key="1">
    <citation type="submission" date="2020-07" db="EMBL/GenBank/DDBJ databases">
        <title>Multicomponent nature underlies the extraordinary mechanical properties of spider dragline silk.</title>
        <authorList>
            <person name="Kono N."/>
            <person name="Nakamura H."/>
            <person name="Mori M."/>
            <person name="Yoshida Y."/>
            <person name="Ohtoshi R."/>
            <person name="Malay A.D."/>
            <person name="Moran D.A.P."/>
            <person name="Tomita M."/>
            <person name="Numata K."/>
            <person name="Arakawa K."/>
        </authorList>
    </citation>
    <scope>NUCLEOTIDE SEQUENCE</scope>
</reference>